<dbReference type="STRING" id="1236976.JCM16418_85"/>
<dbReference type="InterPro" id="IPR029063">
    <property type="entry name" value="SAM-dependent_MTases_sf"/>
</dbReference>
<gene>
    <name evidence="1" type="ORF">JCM16418_85</name>
</gene>
<reference evidence="1 2" key="1">
    <citation type="journal article" date="2014" name="Genome Announc.">
        <title>Draft Genome Sequence of Paenibacillus pini JCM 16418T, Isolated from the Rhizosphere of Pine Tree.</title>
        <authorList>
            <person name="Yuki M."/>
            <person name="Oshima K."/>
            <person name="Suda W."/>
            <person name="Oshida Y."/>
            <person name="Kitamura K."/>
            <person name="Iida Y."/>
            <person name="Hattori M."/>
            <person name="Ohkuma M."/>
        </authorList>
    </citation>
    <scope>NUCLEOTIDE SEQUENCE [LARGE SCALE GENOMIC DNA]</scope>
    <source>
        <strain evidence="1 2">JCM 16418</strain>
    </source>
</reference>
<dbReference type="PANTHER" id="PTHR35276:SF1">
    <property type="entry name" value="TRNA (MNM(5)S(2)U34)-METHYLTRANSFERASE, CHLOROPLASTIC"/>
    <property type="match status" value="1"/>
</dbReference>
<dbReference type="Gene3D" id="3.40.50.150">
    <property type="entry name" value="Vaccinia Virus protein VP39"/>
    <property type="match status" value="1"/>
</dbReference>
<accession>W7Y5T8</accession>
<name>W7Y5T8_9BACL</name>
<keyword evidence="1" id="KW-0489">Methyltransferase</keyword>
<evidence type="ECO:0000313" key="1">
    <source>
        <dbReference type="EMBL" id="GAF06140.1"/>
    </source>
</evidence>
<protein>
    <submittedName>
        <fullName evidence="1">SAM-dependent methyltransferase</fullName>
    </submittedName>
</protein>
<dbReference type="OrthoDB" id="9792989at2"/>
<keyword evidence="2" id="KW-1185">Reference proteome</keyword>
<comment type="caution">
    <text evidence="1">The sequence shown here is derived from an EMBL/GenBank/DDBJ whole genome shotgun (WGS) entry which is preliminary data.</text>
</comment>
<dbReference type="PANTHER" id="PTHR35276">
    <property type="entry name" value="S-ADENOSYL-L-METHIONINE-DEPENDENT METHYLTRANSFERASES SUPERFAMILY PROTEIN"/>
    <property type="match status" value="1"/>
</dbReference>
<dbReference type="RefSeq" id="WP_036645105.1">
    <property type="nucleotide sequence ID" value="NZ_BAVZ01000001.1"/>
</dbReference>
<dbReference type="GO" id="GO:0008168">
    <property type="term" value="F:methyltransferase activity"/>
    <property type="evidence" value="ECO:0007669"/>
    <property type="project" value="UniProtKB-KW"/>
</dbReference>
<dbReference type="EMBL" id="BAVZ01000001">
    <property type="protein sequence ID" value="GAF06140.1"/>
    <property type="molecule type" value="Genomic_DNA"/>
</dbReference>
<dbReference type="Pfam" id="PF06962">
    <property type="entry name" value="rRNA_methylase"/>
    <property type="match status" value="1"/>
</dbReference>
<dbReference type="AlphaFoldDB" id="W7Y5T8"/>
<dbReference type="eggNOG" id="COG0144">
    <property type="taxonomic scope" value="Bacteria"/>
</dbReference>
<dbReference type="Proteomes" id="UP000019364">
    <property type="component" value="Unassembled WGS sequence"/>
</dbReference>
<keyword evidence="1" id="KW-0808">Transferase</keyword>
<dbReference type="GO" id="GO:0032259">
    <property type="term" value="P:methylation"/>
    <property type="evidence" value="ECO:0007669"/>
    <property type="project" value="UniProtKB-KW"/>
</dbReference>
<dbReference type="SUPFAM" id="SSF53335">
    <property type="entry name" value="S-adenosyl-L-methionine-dependent methyltransferases"/>
    <property type="match status" value="1"/>
</dbReference>
<proteinExistence type="predicted"/>
<dbReference type="InterPro" id="IPR010719">
    <property type="entry name" value="MnmM_MeTrfase"/>
</dbReference>
<organism evidence="1 2">
    <name type="scientific">Paenibacillus pini JCM 16418</name>
    <dbReference type="NCBI Taxonomy" id="1236976"/>
    <lineage>
        <taxon>Bacteria</taxon>
        <taxon>Bacillati</taxon>
        <taxon>Bacillota</taxon>
        <taxon>Bacilli</taxon>
        <taxon>Bacillales</taxon>
        <taxon>Paenibacillaceae</taxon>
        <taxon>Paenibacillus</taxon>
    </lineage>
</organism>
<evidence type="ECO:0000313" key="2">
    <source>
        <dbReference type="Proteomes" id="UP000019364"/>
    </source>
</evidence>
<dbReference type="CDD" id="cd02440">
    <property type="entry name" value="AdoMet_MTases"/>
    <property type="match status" value="1"/>
</dbReference>
<sequence length="193" mass="20934">MGFLSVLSFAHHLISERIQPGDHAVDATAGTGIDTLFLAKQVGRKGHVYAFDVQEEALKLTKARLAREQDVPLASLSLLHHSHDQMQAYLPAAIYGRLAAVMFNLGYLPTEGSDRSTITESSSTLAALEVALSLLKPRGIITAVLYPGHAGGDLEATAVTEWATSLPQVQAQSIVYRQLQRMDAPYVIAIEKR</sequence>